<dbReference type="FunFam" id="3.40.50.720:FF:000084">
    <property type="entry name" value="Short-chain dehydrogenase reductase"/>
    <property type="match status" value="1"/>
</dbReference>
<dbReference type="Gene3D" id="3.40.50.720">
    <property type="entry name" value="NAD(P)-binding Rossmann-like Domain"/>
    <property type="match status" value="1"/>
</dbReference>
<dbReference type="PRINTS" id="PR00081">
    <property type="entry name" value="GDHRDH"/>
</dbReference>
<evidence type="ECO:0000313" key="2">
    <source>
        <dbReference type="EMBL" id="CAF2797659.1"/>
    </source>
</evidence>
<dbReference type="Pfam" id="PF13561">
    <property type="entry name" value="adh_short_C2"/>
    <property type="match status" value="1"/>
</dbReference>
<dbReference type="InterPro" id="IPR002347">
    <property type="entry name" value="SDR_fam"/>
</dbReference>
<sequence>MTRNYFIKFIKRTVLLSHARLVFYFTVLRTVPGPTSTLNNEWAKCSTHNRSKEDFMNDESWRKSSLDHRCQFRHWPLNSNPIRETGLDILVNNAGILERGSIENTSLESYDRVMNINVRAVYQLSMLAVPHLTKTKGNIVNVSSVNGIRSFTGVLAYNMSKAALDQFTQCVALELAPKGIRVNSVNPGVILTDIHKRSGLTPEEYKQFLEKSKATHALGRTGSAEEVAQAIAFLASSNSSFCTGVLLPVDGGRHAMCPR</sequence>
<keyword evidence="1" id="KW-0560">Oxidoreductase</keyword>
<proteinExistence type="predicted"/>
<dbReference type="PROSITE" id="PS00061">
    <property type="entry name" value="ADH_SHORT"/>
    <property type="match status" value="1"/>
</dbReference>
<evidence type="ECO:0000313" key="3">
    <source>
        <dbReference type="Proteomes" id="UP000675881"/>
    </source>
</evidence>
<dbReference type="GO" id="GO:0016491">
    <property type="term" value="F:oxidoreductase activity"/>
    <property type="evidence" value="ECO:0007669"/>
    <property type="project" value="UniProtKB-KW"/>
</dbReference>
<gene>
    <name evidence="2" type="ORF">LSAA_2306</name>
</gene>
<organism evidence="2 3">
    <name type="scientific">Lepeophtheirus salmonis</name>
    <name type="common">Salmon louse</name>
    <name type="synonym">Caligus salmonis</name>
    <dbReference type="NCBI Taxonomy" id="72036"/>
    <lineage>
        <taxon>Eukaryota</taxon>
        <taxon>Metazoa</taxon>
        <taxon>Ecdysozoa</taxon>
        <taxon>Arthropoda</taxon>
        <taxon>Crustacea</taxon>
        <taxon>Multicrustacea</taxon>
        <taxon>Hexanauplia</taxon>
        <taxon>Copepoda</taxon>
        <taxon>Siphonostomatoida</taxon>
        <taxon>Caligidae</taxon>
        <taxon>Lepeophtheirus</taxon>
    </lineage>
</organism>
<dbReference type="InterPro" id="IPR036291">
    <property type="entry name" value="NAD(P)-bd_dom_sf"/>
</dbReference>
<dbReference type="InterPro" id="IPR020904">
    <property type="entry name" value="Sc_DH/Rdtase_CS"/>
</dbReference>
<accession>A0A7R8H0U5</accession>
<dbReference type="PANTHER" id="PTHR43975:SF2">
    <property type="entry name" value="EG:BACR7A4.14 PROTEIN-RELATED"/>
    <property type="match status" value="1"/>
</dbReference>
<evidence type="ECO:0000256" key="1">
    <source>
        <dbReference type="ARBA" id="ARBA00023002"/>
    </source>
</evidence>
<keyword evidence="3" id="KW-1185">Reference proteome</keyword>
<dbReference type="EMBL" id="HG994589">
    <property type="protein sequence ID" value="CAF2797659.1"/>
    <property type="molecule type" value="Genomic_DNA"/>
</dbReference>
<dbReference type="PANTHER" id="PTHR43975">
    <property type="entry name" value="ZGC:101858"/>
    <property type="match status" value="1"/>
</dbReference>
<dbReference type="SUPFAM" id="SSF51735">
    <property type="entry name" value="NAD(P)-binding Rossmann-fold domains"/>
    <property type="match status" value="1"/>
</dbReference>
<dbReference type="Proteomes" id="UP000675881">
    <property type="component" value="Chromosome 10"/>
</dbReference>
<protein>
    <submittedName>
        <fullName evidence="2">Cyclopentanol dehydrogenase,Tropinone reductase 2</fullName>
    </submittedName>
</protein>
<dbReference type="OrthoDB" id="47007at2759"/>
<reference evidence="2" key="1">
    <citation type="submission" date="2021-02" db="EMBL/GenBank/DDBJ databases">
        <authorList>
            <person name="Bekaert M."/>
        </authorList>
    </citation>
    <scope>NUCLEOTIDE SEQUENCE</scope>
    <source>
        <strain evidence="2">IoA-00</strain>
    </source>
</reference>
<dbReference type="PRINTS" id="PR00080">
    <property type="entry name" value="SDRFAMILY"/>
</dbReference>
<name>A0A7R8H0U5_LEPSM</name>
<dbReference type="AlphaFoldDB" id="A0A7R8H0U5"/>